<accession>A0A839DZ47</accession>
<dbReference type="InterPro" id="IPR010451">
    <property type="entry name" value="Acetoacetate_decarboxylase"/>
</dbReference>
<proteinExistence type="predicted"/>
<dbReference type="Pfam" id="PF06314">
    <property type="entry name" value="ADC"/>
    <property type="match status" value="1"/>
</dbReference>
<gene>
    <name evidence="1" type="ORF">FHX42_003506</name>
</gene>
<evidence type="ECO:0000313" key="2">
    <source>
        <dbReference type="Proteomes" id="UP000569329"/>
    </source>
</evidence>
<dbReference type="Gene3D" id="2.40.400.10">
    <property type="entry name" value="Acetoacetate decarboxylase-like"/>
    <property type="match status" value="1"/>
</dbReference>
<dbReference type="EMBL" id="JACGWZ010000005">
    <property type="protein sequence ID" value="MBA8826130.1"/>
    <property type="molecule type" value="Genomic_DNA"/>
</dbReference>
<sequence>MSYPPQPWRLCGELSVSLWRLPKRLLPAVPAGLSPVLLGNAGIVGTAWVLYRAGSVLEYNELLAAVLVRRGLRFRACVTHIWVDSEASRQGGRELWGIPKERAAFEVAAVEPLRIEARGIASATVADRLTLPKEWSLGYRIAQSMAGGVVESRVRVRGRAAVRTASWHPDPHGPLGWLHGRRPFLSAAMHDFTMRFGAESPAGAGSGEGS</sequence>
<dbReference type="GO" id="GO:0016829">
    <property type="term" value="F:lyase activity"/>
    <property type="evidence" value="ECO:0007669"/>
    <property type="project" value="InterPro"/>
</dbReference>
<protein>
    <recommendedName>
        <fullName evidence="3">Acetoacetate decarboxylase</fullName>
    </recommendedName>
</protein>
<evidence type="ECO:0008006" key="3">
    <source>
        <dbReference type="Google" id="ProtNLM"/>
    </source>
</evidence>
<dbReference type="SUPFAM" id="SSF160104">
    <property type="entry name" value="Acetoacetate decarboxylase-like"/>
    <property type="match status" value="1"/>
</dbReference>
<dbReference type="Proteomes" id="UP000569329">
    <property type="component" value="Unassembled WGS sequence"/>
</dbReference>
<keyword evidence="2" id="KW-1185">Reference proteome</keyword>
<dbReference type="AlphaFoldDB" id="A0A839DZ47"/>
<dbReference type="RefSeq" id="WP_235987446.1">
    <property type="nucleotide sequence ID" value="NZ_JACGWZ010000005.1"/>
</dbReference>
<name>A0A839DZ47_9PSEU</name>
<reference evidence="1 2" key="1">
    <citation type="submission" date="2020-07" db="EMBL/GenBank/DDBJ databases">
        <title>Sequencing the genomes of 1000 actinobacteria strains.</title>
        <authorList>
            <person name="Klenk H.-P."/>
        </authorList>
    </citation>
    <scope>NUCLEOTIDE SEQUENCE [LARGE SCALE GENOMIC DNA]</scope>
    <source>
        <strain evidence="1 2">DSM 45975</strain>
    </source>
</reference>
<dbReference type="InterPro" id="IPR023375">
    <property type="entry name" value="ADC_dom_sf"/>
</dbReference>
<comment type="caution">
    <text evidence="1">The sequence shown here is derived from an EMBL/GenBank/DDBJ whole genome shotgun (WGS) entry which is preliminary data.</text>
</comment>
<evidence type="ECO:0000313" key="1">
    <source>
        <dbReference type="EMBL" id="MBA8826130.1"/>
    </source>
</evidence>
<organism evidence="1 2">
    <name type="scientific">Halosaccharopolyspora lacisalsi</name>
    <dbReference type="NCBI Taxonomy" id="1000566"/>
    <lineage>
        <taxon>Bacteria</taxon>
        <taxon>Bacillati</taxon>
        <taxon>Actinomycetota</taxon>
        <taxon>Actinomycetes</taxon>
        <taxon>Pseudonocardiales</taxon>
        <taxon>Pseudonocardiaceae</taxon>
        <taxon>Halosaccharopolyspora</taxon>
    </lineage>
</organism>